<dbReference type="PANTHER" id="PTHR10683">
    <property type="entry name" value="TRANSALDOLASE"/>
    <property type="match status" value="1"/>
</dbReference>
<feature type="compositionally biased region" description="Basic and acidic residues" evidence="5">
    <location>
        <begin position="580"/>
        <end position="599"/>
    </location>
</feature>
<accession>A0A4T0BIF3</accession>
<dbReference type="SUPFAM" id="SSF51569">
    <property type="entry name" value="Aldolase"/>
    <property type="match status" value="1"/>
</dbReference>
<evidence type="ECO:0000256" key="3">
    <source>
        <dbReference type="RuleBase" id="RU000501"/>
    </source>
</evidence>
<feature type="compositionally biased region" description="Polar residues" evidence="5">
    <location>
        <begin position="465"/>
        <end position="486"/>
    </location>
</feature>
<dbReference type="Pfam" id="PF13920">
    <property type="entry name" value="zf-C3HC4_3"/>
    <property type="match status" value="1"/>
</dbReference>
<evidence type="ECO:0000256" key="1">
    <source>
        <dbReference type="ARBA" id="ARBA00023270"/>
    </source>
</evidence>
<feature type="region of interest" description="Disordered" evidence="5">
    <location>
        <begin position="568"/>
        <end position="599"/>
    </location>
</feature>
<dbReference type="Pfam" id="PF00923">
    <property type="entry name" value="TAL_FSA"/>
    <property type="match status" value="1"/>
</dbReference>
<feature type="region of interest" description="Disordered" evidence="5">
    <location>
        <begin position="194"/>
        <end position="219"/>
    </location>
</feature>
<comment type="pathway">
    <text evidence="3">Carbohydrate degradation; pentose phosphate pathway; D-glyceraldehyde 3-phosphate and beta-D-fructose 6-phosphate from D-ribose 5-phosphate and D-xylulose 5-phosphate (non-oxidative stage): step 2/3.</text>
</comment>
<dbReference type="InterPro" id="IPR001585">
    <property type="entry name" value="TAL/FSA"/>
</dbReference>
<dbReference type="UniPathway" id="UPA00115">
    <property type="reaction ID" value="UER00414"/>
</dbReference>
<protein>
    <recommendedName>
        <fullName evidence="3">Transaldolase</fullName>
        <ecNumber evidence="3">2.2.1.2</ecNumber>
    </recommendedName>
</protein>
<feature type="region of interest" description="Disordered" evidence="5">
    <location>
        <begin position="465"/>
        <end position="513"/>
    </location>
</feature>
<dbReference type="InterPro" id="IPR001841">
    <property type="entry name" value="Znf_RING"/>
</dbReference>
<keyword evidence="4" id="KW-0175">Coiled coil</keyword>
<feature type="compositionally biased region" description="Acidic residues" evidence="5">
    <location>
        <begin position="570"/>
        <end position="579"/>
    </location>
</feature>
<comment type="function">
    <text evidence="3">Catalyzes the rate-limiting step of the non-oxidative phase in the pentose phosphate pathway. Catalyzes the reversible conversion of sedheptulose-7-phosphate and D-glyceraldehyde 3-phosphate into erythrose-4-phosphate and beta-D-fructose 6-phosphate.</text>
</comment>
<dbReference type="PROSITE" id="PS50089">
    <property type="entry name" value="ZF_RING_2"/>
    <property type="match status" value="1"/>
</dbReference>
<keyword evidence="2" id="KW-0863">Zinc-finger</keyword>
<name>A0A4T0BIF3_AURPU</name>
<dbReference type="EMBL" id="QZBZ01000167">
    <property type="protein sequence ID" value="TIA34186.1"/>
    <property type="molecule type" value="Genomic_DNA"/>
</dbReference>
<evidence type="ECO:0000256" key="5">
    <source>
        <dbReference type="SAM" id="MobiDB-lite"/>
    </source>
</evidence>
<dbReference type="SMART" id="SM00184">
    <property type="entry name" value="RING"/>
    <property type="match status" value="1"/>
</dbReference>
<dbReference type="SUPFAM" id="SSF57850">
    <property type="entry name" value="RING/U-box"/>
    <property type="match status" value="1"/>
</dbReference>
<sequence length="1110" mass="123934">MPRLPEYCDHKLPTSCRLSSIPNCCACADERPHQSSYSTYVDGVGFVARGARWDRYCWPCSQFWRNRVAQTNLLPTQTRIPQTPDQSDFLERWYQFYNGYRTVSRHDGAEERVAVLGERFRDVSPGRLPRTLDELRAGQERSNADQPQHVEVIRDEAPEGPSLEAVLDQMFDEAEDERQEADQDPPALIHAPFTFNSNDSSNNSRVAGQVMRPAPSRNPEYQARRISALRRELLRMRNGIERVISGLRDLGEPIPDHSETTTRLSDLGRSLEVMSVRDSPLSRQSDSASRESRAPIVGSVYRDPELVNVQQRFDEAQRQLEQAQRFRDQSAIEFQLAQASQTETSEILEGAELDLTEHREQVSQLRREQRTAENYARLFGSREDMEIQGADYESPIGGLFTRAWDRFRAAEGVRQDERTLRQVLEHEQMATGPLFSGNNAEPNPAADTVYEDRLNEYYTMLRQQDWTQNNRENTANIGTATDSNLPNVEASVSEAATQATEPSTEPESSQQMTTLERLLRNTPEPQRSSIIARMEQNGTAAALQHPDTGNTIDVWRRLRDAYAPFRGNWEEESESSEDEDRARGGLDAEDSGRPEPKEDVNMTLKLDCKICYTQTADTACLPCGHLVMCQWCSAQHSPVMQHDRTRPRKPANCPVCRKKIKQKKHSRCLVININATVGQFLIGNVPTSVQPIGLRVPSRPTVSNCLHRTIIHASSAGGVTRTCFKGARQCFLLDRGSFVEQSVAHSAELPSLEDKSPRALENILICLDYIGNSNTMANEKTLLSELRARSAVDCDTLDVEVAKALGPFVDCTSNQAIVNIELQKPDNESLIIESIQLAKQMYEQYASEATFEQLATEVMAVKLSARMIPYLTGRALIQTNPYNAYSTAATIANAKRIIAIYKTVLPSHPSNRVCIKIPSTWEGIAACKVLESEGIVTLATTLFSLEQAAAAAQAGCSYIAPYVNELPVHFVPGHIDNDKGFTLTRSCQNLYTRINAKTLVMPASLTSVAECLQVSGAHHITISPPLLAALAATPAPAISSTSAPLFFDQVVQGEEVGDEALMQDVRDEAKYRIRYTRLKGGKAEKKLVDAINIFADCQDSTEGLVKRYSK</sequence>
<comment type="catalytic activity">
    <reaction evidence="3">
        <text>D-sedoheptulose 7-phosphate + D-glyceraldehyde 3-phosphate = D-erythrose 4-phosphate + beta-D-fructose 6-phosphate</text>
        <dbReference type="Rhea" id="RHEA:17053"/>
        <dbReference type="ChEBI" id="CHEBI:16897"/>
        <dbReference type="ChEBI" id="CHEBI:57483"/>
        <dbReference type="ChEBI" id="CHEBI:57634"/>
        <dbReference type="ChEBI" id="CHEBI:59776"/>
        <dbReference type="EC" id="2.2.1.2"/>
    </reaction>
</comment>
<dbReference type="AlphaFoldDB" id="A0A4T0BIF3"/>
<dbReference type="PROSITE" id="PS00958">
    <property type="entry name" value="TRANSALDOLASE_2"/>
    <property type="match status" value="1"/>
</dbReference>
<comment type="caution">
    <text evidence="7">The sequence shown here is derived from an EMBL/GenBank/DDBJ whole genome shotgun (WGS) entry which is preliminary data.</text>
</comment>
<feature type="domain" description="RING-type" evidence="6">
    <location>
        <begin position="608"/>
        <end position="657"/>
    </location>
</feature>
<proteinExistence type="predicted"/>
<dbReference type="GO" id="GO:0009052">
    <property type="term" value="P:pentose-phosphate shunt, non-oxidative branch"/>
    <property type="evidence" value="ECO:0007669"/>
    <property type="project" value="TreeGrafter"/>
</dbReference>
<evidence type="ECO:0000313" key="8">
    <source>
        <dbReference type="Proteomes" id="UP000308724"/>
    </source>
</evidence>
<dbReference type="GO" id="GO:0008270">
    <property type="term" value="F:zinc ion binding"/>
    <property type="evidence" value="ECO:0007669"/>
    <property type="project" value="UniProtKB-KW"/>
</dbReference>
<evidence type="ECO:0000256" key="4">
    <source>
        <dbReference type="SAM" id="Coils"/>
    </source>
</evidence>
<feature type="region of interest" description="Disordered" evidence="5">
    <location>
        <begin position="275"/>
        <end position="294"/>
    </location>
</feature>
<dbReference type="InterPro" id="IPR018225">
    <property type="entry name" value="Transaldolase_AS"/>
</dbReference>
<dbReference type="InterPro" id="IPR013785">
    <property type="entry name" value="Aldolase_TIM"/>
</dbReference>
<dbReference type="GO" id="GO:0004801">
    <property type="term" value="F:transaldolase activity"/>
    <property type="evidence" value="ECO:0007669"/>
    <property type="project" value="UniProtKB-EC"/>
</dbReference>
<keyword evidence="2" id="KW-0862">Zinc</keyword>
<keyword evidence="3" id="KW-0808">Transferase</keyword>
<evidence type="ECO:0000259" key="6">
    <source>
        <dbReference type="PROSITE" id="PS50089"/>
    </source>
</evidence>
<dbReference type="EC" id="2.2.1.2" evidence="3"/>
<dbReference type="Proteomes" id="UP000308724">
    <property type="component" value="Unassembled WGS sequence"/>
</dbReference>
<dbReference type="Gene3D" id="3.20.20.70">
    <property type="entry name" value="Aldolase class I"/>
    <property type="match status" value="1"/>
</dbReference>
<reference evidence="7 8" key="1">
    <citation type="submission" date="2018-10" db="EMBL/GenBank/DDBJ databases">
        <title>Fifty Aureobasidium pullulans genomes reveal a recombining polyextremotolerant generalist.</title>
        <authorList>
            <person name="Gostincar C."/>
            <person name="Turk M."/>
            <person name="Zajc J."/>
            <person name="Gunde-Cimerman N."/>
        </authorList>
    </citation>
    <scope>NUCLEOTIDE SEQUENCE [LARGE SCALE GENOMIC DNA]</scope>
    <source>
        <strain evidence="7 8">EXF-1645</strain>
    </source>
</reference>
<organism evidence="7 8">
    <name type="scientific">Aureobasidium pullulans</name>
    <name type="common">Black yeast</name>
    <name type="synonym">Pullularia pullulans</name>
    <dbReference type="NCBI Taxonomy" id="5580"/>
    <lineage>
        <taxon>Eukaryota</taxon>
        <taxon>Fungi</taxon>
        <taxon>Dikarya</taxon>
        <taxon>Ascomycota</taxon>
        <taxon>Pezizomycotina</taxon>
        <taxon>Dothideomycetes</taxon>
        <taxon>Dothideomycetidae</taxon>
        <taxon>Dothideales</taxon>
        <taxon>Saccotheciaceae</taxon>
        <taxon>Aureobasidium</taxon>
    </lineage>
</organism>
<keyword evidence="2" id="KW-0479">Metal-binding</keyword>
<keyword evidence="3" id="KW-0570">Pentose shunt</keyword>
<gene>
    <name evidence="7" type="ORF">D6C78_07016</name>
</gene>
<dbReference type="GO" id="GO:0005975">
    <property type="term" value="P:carbohydrate metabolic process"/>
    <property type="evidence" value="ECO:0007669"/>
    <property type="project" value="InterPro"/>
</dbReference>
<evidence type="ECO:0000256" key="2">
    <source>
        <dbReference type="PROSITE-ProRule" id="PRU00175"/>
    </source>
</evidence>
<feature type="compositionally biased region" description="Polar residues" evidence="5">
    <location>
        <begin position="494"/>
        <end position="513"/>
    </location>
</feature>
<feature type="coiled-coil region" evidence="4">
    <location>
        <begin position="306"/>
        <end position="375"/>
    </location>
</feature>
<evidence type="ECO:0000313" key="7">
    <source>
        <dbReference type="EMBL" id="TIA34186.1"/>
    </source>
</evidence>
<dbReference type="PANTHER" id="PTHR10683:SF34">
    <property type="entry name" value="TRANSALDOLASE"/>
    <property type="match status" value="1"/>
</dbReference>
<keyword evidence="1" id="KW-0704">Schiff base</keyword>
<dbReference type="InterPro" id="IPR013083">
    <property type="entry name" value="Znf_RING/FYVE/PHD"/>
</dbReference>
<dbReference type="Gene3D" id="3.30.40.10">
    <property type="entry name" value="Zinc/RING finger domain, C3HC4 (zinc finger)"/>
    <property type="match status" value="1"/>
</dbReference>